<sequence length="126" mass="12953">MMASSFSGYHHLYSGNNDHLLPPLHLPTAAAAAALDPLAVCWPAMSSSSMLPPLLHCNQELQAATSMYGQLSTTTPSITAAVAAVSTQSTTTMSPPAAATNNVPVPAAVDKGLLDDMVPPAMRHAS</sequence>
<proteinExistence type="predicted"/>
<protein>
    <submittedName>
        <fullName evidence="1">Uncharacterized protein</fullName>
    </submittedName>
</protein>
<name>A0AAV5EP32_ELECO</name>
<evidence type="ECO:0000313" key="1">
    <source>
        <dbReference type="EMBL" id="GJN24259.1"/>
    </source>
</evidence>
<dbReference type="EMBL" id="BQKI01000077">
    <property type="protein sequence ID" value="GJN24259.1"/>
    <property type="molecule type" value="Genomic_DNA"/>
</dbReference>
<evidence type="ECO:0000313" key="2">
    <source>
        <dbReference type="Proteomes" id="UP001054889"/>
    </source>
</evidence>
<organism evidence="1 2">
    <name type="scientific">Eleusine coracana subsp. coracana</name>
    <dbReference type="NCBI Taxonomy" id="191504"/>
    <lineage>
        <taxon>Eukaryota</taxon>
        <taxon>Viridiplantae</taxon>
        <taxon>Streptophyta</taxon>
        <taxon>Embryophyta</taxon>
        <taxon>Tracheophyta</taxon>
        <taxon>Spermatophyta</taxon>
        <taxon>Magnoliopsida</taxon>
        <taxon>Liliopsida</taxon>
        <taxon>Poales</taxon>
        <taxon>Poaceae</taxon>
        <taxon>PACMAD clade</taxon>
        <taxon>Chloridoideae</taxon>
        <taxon>Cynodonteae</taxon>
        <taxon>Eleusininae</taxon>
        <taxon>Eleusine</taxon>
    </lineage>
</organism>
<dbReference type="AlphaFoldDB" id="A0AAV5EP32"/>
<gene>
    <name evidence="1" type="primary">gb11990</name>
    <name evidence="1" type="ORF">PR202_gb11990</name>
</gene>
<keyword evidence="2" id="KW-1185">Reference proteome</keyword>
<reference evidence="1" key="2">
    <citation type="submission" date="2021-12" db="EMBL/GenBank/DDBJ databases">
        <title>Resequencing data analysis of finger millet.</title>
        <authorList>
            <person name="Hatakeyama M."/>
            <person name="Aluri S."/>
            <person name="Balachadran M.T."/>
            <person name="Sivarajan S.R."/>
            <person name="Poveda L."/>
            <person name="Shimizu-Inatsugi R."/>
            <person name="Schlapbach R."/>
            <person name="Sreeman S.M."/>
            <person name="Shimizu K.K."/>
        </authorList>
    </citation>
    <scope>NUCLEOTIDE SEQUENCE</scope>
</reference>
<reference evidence="1" key="1">
    <citation type="journal article" date="2018" name="DNA Res.">
        <title>Multiple hybrid de novo genome assembly of finger millet, an orphan allotetraploid crop.</title>
        <authorList>
            <person name="Hatakeyama M."/>
            <person name="Aluri S."/>
            <person name="Balachadran M.T."/>
            <person name="Sivarajan S.R."/>
            <person name="Patrignani A."/>
            <person name="Gruter S."/>
            <person name="Poveda L."/>
            <person name="Shimizu-Inatsugi R."/>
            <person name="Baeten J."/>
            <person name="Francoijs K.J."/>
            <person name="Nataraja K.N."/>
            <person name="Reddy Y.A.N."/>
            <person name="Phadnis S."/>
            <person name="Ravikumar R.L."/>
            <person name="Schlapbach R."/>
            <person name="Sreeman S.M."/>
            <person name="Shimizu K.K."/>
        </authorList>
    </citation>
    <scope>NUCLEOTIDE SEQUENCE</scope>
</reference>
<dbReference type="Proteomes" id="UP001054889">
    <property type="component" value="Unassembled WGS sequence"/>
</dbReference>
<comment type="caution">
    <text evidence="1">The sequence shown here is derived from an EMBL/GenBank/DDBJ whole genome shotgun (WGS) entry which is preliminary data.</text>
</comment>
<accession>A0AAV5EP32</accession>